<accession>A0A3G2L478</accession>
<protein>
    <recommendedName>
        <fullName evidence="3">thioredoxin-dependent peroxiredoxin</fullName>
        <ecNumber evidence="3">1.11.1.24</ecNumber>
    </recommendedName>
    <alternativeName>
        <fullName evidence="11">Thioredoxin peroxidase</fullName>
    </alternativeName>
    <alternativeName>
        <fullName evidence="13">Thioredoxin-dependent peroxiredoxin Bcp</fullName>
    </alternativeName>
</protein>
<evidence type="ECO:0000256" key="13">
    <source>
        <dbReference type="ARBA" id="ARBA00042639"/>
    </source>
</evidence>
<evidence type="ECO:0000313" key="18">
    <source>
        <dbReference type="EMBL" id="AYN67054.1"/>
    </source>
</evidence>
<keyword evidence="7" id="KW-0560">Oxidoreductase</keyword>
<dbReference type="GO" id="GO:0045454">
    <property type="term" value="P:cell redox homeostasis"/>
    <property type="evidence" value="ECO:0007669"/>
    <property type="project" value="TreeGrafter"/>
</dbReference>
<evidence type="ECO:0000256" key="6">
    <source>
        <dbReference type="ARBA" id="ARBA00022946"/>
    </source>
</evidence>
<name>A0A3G2L478_9FLAO</name>
<proteinExistence type="inferred from homology"/>
<dbReference type="OrthoDB" id="9812811at2"/>
<dbReference type="EC" id="1.11.1.24" evidence="3"/>
<dbReference type="CDD" id="cd03017">
    <property type="entry name" value="PRX_BCP"/>
    <property type="match status" value="1"/>
</dbReference>
<evidence type="ECO:0000256" key="14">
    <source>
        <dbReference type="ARBA" id="ARBA00049091"/>
    </source>
</evidence>
<evidence type="ECO:0000256" key="4">
    <source>
        <dbReference type="ARBA" id="ARBA00022559"/>
    </source>
</evidence>
<dbReference type="GO" id="GO:0009579">
    <property type="term" value="C:thylakoid"/>
    <property type="evidence" value="ECO:0007669"/>
    <property type="project" value="UniProtKB-SubCell"/>
</dbReference>
<dbReference type="GO" id="GO:0008379">
    <property type="term" value="F:thioredoxin peroxidase activity"/>
    <property type="evidence" value="ECO:0007669"/>
    <property type="project" value="TreeGrafter"/>
</dbReference>
<evidence type="ECO:0000256" key="8">
    <source>
        <dbReference type="ARBA" id="ARBA00023078"/>
    </source>
</evidence>
<comment type="catalytic activity">
    <reaction evidence="14">
        <text>a hydroperoxide + [thioredoxin]-dithiol = an alcohol + [thioredoxin]-disulfide + H2O</text>
        <dbReference type="Rhea" id="RHEA:62620"/>
        <dbReference type="Rhea" id="RHEA-COMP:10698"/>
        <dbReference type="Rhea" id="RHEA-COMP:10700"/>
        <dbReference type="ChEBI" id="CHEBI:15377"/>
        <dbReference type="ChEBI" id="CHEBI:29950"/>
        <dbReference type="ChEBI" id="CHEBI:30879"/>
        <dbReference type="ChEBI" id="CHEBI:35924"/>
        <dbReference type="ChEBI" id="CHEBI:50058"/>
        <dbReference type="EC" id="1.11.1.24"/>
    </reaction>
</comment>
<dbReference type="SUPFAM" id="SSF52833">
    <property type="entry name" value="Thioredoxin-like"/>
    <property type="match status" value="1"/>
</dbReference>
<dbReference type="FunFam" id="3.40.30.10:FF:000122">
    <property type="entry name" value="Peroxiredoxin Q chloroplastic"/>
    <property type="match status" value="1"/>
</dbReference>
<feature type="domain" description="Thioredoxin" evidence="17">
    <location>
        <begin position="3"/>
        <end position="151"/>
    </location>
</feature>
<comment type="similarity">
    <text evidence="12">Belongs to the peroxiredoxin family. BCP/PrxQ subfamily.</text>
</comment>
<dbReference type="Pfam" id="PF00578">
    <property type="entry name" value="AhpC-TSA"/>
    <property type="match status" value="1"/>
</dbReference>
<keyword evidence="10" id="KW-0676">Redox-active center</keyword>
<dbReference type="Gene3D" id="3.40.30.10">
    <property type="entry name" value="Glutaredoxin"/>
    <property type="match status" value="1"/>
</dbReference>
<organism evidence="18 19">
    <name type="scientific">Euzebyella marina</name>
    <dbReference type="NCBI Taxonomy" id="1761453"/>
    <lineage>
        <taxon>Bacteria</taxon>
        <taxon>Pseudomonadati</taxon>
        <taxon>Bacteroidota</taxon>
        <taxon>Flavobacteriia</taxon>
        <taxon>Flavobacteriales</taxon>
        <taxon>Flavobacteriaceae</taxon>
        <taxon>Euzebyella</taxon>
    </lineage>
</organism>
<keyword evidence="6" id="KW-0809">Transit peptide</keyword>
<dbReference type="KEGG" id="emar:D1013_06575"/>
<keyword evidence="9" id="KW-1015">Disulfide bond</keyword>
<evidence type="ECO:0000256" key="2">
    <source>
        <dbReference type="ARBA" id="ARBA00011245"/>
    </source>
</evidence>
<evidence type="ECO:0000256" key="3">
    <source>
        <dbReference type="ARBA" id="ARBA00013017"/>
    </source>
</evidence>
<dbReference type="Proteomes" id="UP000276309">
    <property type="component" value="Chromosome"/>
</dbReference>
<dbReference type="RefSeq" id="WP_121848104.1">
    <property type="nucleotide sequence ID" value="NZ_CP032050.1"/>
</dbReference>
<evidence type="ECO:0000256" key="11">
    <source>
        <dbReference type="ARBA" id="ARBA00032824"/>
    </source>
</evidence>
<dbReference type="GO" id="GO:0005737">
    <property type="term" value="C:cytoplasm"/>
    <property type="evidence" value="ECO:0007669"/>
    <property type="project" value="TreeGrafter"/>
</dbReference>
<dbReference type="InterPro" id="IPR050924">
    <property type="entry name" value="Peroxiredoxin_BCP/PrxQ"/>
</dbReference>
<dbReference type="PANTHER" id="PTHR42801:SF4">
    <property type="entry name" value="AHPC_TSA FAMILY PROTEIN"/>
    <property type="match status" value="1"/>
</dbReference>
<dbReference type="PIRSF" id="PIRSF000239">
    <property type="entry name" value="AHPC"/>
    <property type="match status" value="1"/>
</dbReference>
<keyword evidence="19" id="KW-1185">Reference proteome</keyword>
<gene>
    <name evidence="18" type="ORF">D1013_06575</name>
</gene>
<keyword evidence="5" id="KW-0049">Antioxidant</keyword>
<evidence type="ECO:0000256" key="9">
    <source>
        <dbReference type="ARBA" id="ARBA00023157"/>
    </source>
</evidence>
<dbReference type="GO" id="GO:0034599">
    <property type="term" value="P:cellular response to oxidative stress"/>
    <property type="evidence" value="ECO:0007669"/>
    <property type="project" value="TreeGrafter"/>
</dbReference>
<evidence type="ECO:0000256" key="1">
    <source>
        <dbReference type="ARBA" id="ARBA00003330"/>
    </source>
</evidence>
<evidence type="ECO:0000256" key="5">
    <source>
        <dbReference type="ARBA" id="ARBA00022862"/>
    </source>
</evidence>
<evidence type="ECO:0000256" key="7">
    <source>
        <dbReference type="ARBA" id="ARBA00023002"/>
    </source>
</evidence>
<comment type="subunit">
    <text evidence="2">Monomer.</text>
</comment>
<evidence type="ECO:0000256" key="15">
    <source>
        <dbReference type="ARBA" id="ARBA00060385"/>
    </source>
</evidence>
<evidence type="ECO:0000259" key="17">
    <source>
        <dbReference type="PROSITE" id="PS51352"/>
    </source>
</evidence>
<comment type="function">
    <text evidence="1">Thiol-specific peroxidase that catalyzes the reduction of hydrogen peroxide and organic hydroperoxides to water and alcohols, respectively. Plays a role in cell protection against oxidative stress by detoxifying peroxides and as sensor of hydrogen peroxide-mediated signaling events.</text>
</comment>
<evidence type="ECO:0000256" key="16">
    <source>
        <dbReference type="PIRSR" id="PIRSR000239-1"/>
    </source>
</evidence>
<evidence type="ECO:0000256" key="10">
    <source>
        <dbReference type="ARBA" id="ARBA00023284"/>
    </source>
</evidence>
<keyword evidence="8" id="KW-0793">Thylakoid</keyword>
<reference evidence="18 19" key="1">
    <citation type="submission" date="2018-08" db="EMBL/GenBank/DDBJ databases">
        <title>The reduced genetic potential of extracellular carbohydrate catabolism in Euzebyella marina RN62, a Flavobacteriia bacterium isolated from the hadal water.</title>
        <authorList>
            <person name="Xue C."/>
        </authorList>
    </citation>
    <scope>NUCLEOTIDE SEQUENCE [LARGE SCALE GENOMIC DNA]</scope>
    <source>
        <strain evidence="18 19">RN62</strain>
    </source>
</reference>
<dbReference type="InterPro" id="IPR013766">
    <property type="entry name" value="Thioredoxin_domain"/>
</dbReference>
<feature type="active site" description="Cysteine sulfenic acid (-SOH) intermediate; for peroxidase activity" evidence="16">
    <location>
        <position position="46"/>
    </location>
</feature>
<dbReference type="EMBL" id="CP032050">
    <property type="protein sequence ID" value="AYN67054.1"/>
    <property type="molecule type" value="Genomic_DNA"/>
</dbReference>
<comment type="subcellular location">
    <subcellularLocation>
        <location evidence="15">Thylakoid</location>
    </subcellularLocation>
</comment>
<dbReference type="InterPro" id="IPR036249">
    <property type="entry name" value="Thioredoxin-like_sf"/>
</dbReference>
<dbReference type="PANTHER" id="PTHR42801">
    <property type="entry name" value="THIOREDOXIN-DEPENDENT PEROXIDE REDUCTASE"/>
    <property type="match status" value="1"/>
</dbReference>
<dbReference type="InterPro" id="IPR024706">
    <property type="entry name" value="Peroxiredoxin_AhpC-typ"/>
</dbReference>
<dbReference type="PROSITE" id="PS51352">
    <property type="entry name" value="THIOREDOXIN_2"/>
    <property type="match status" value="1"/>
</dbReference>
<dbReference type="AlphaFoldDB" id="A0A3G2L478"/>
<evidence type="ECO:0000256" key="12">
    <source>
        <dbReference type="ARBA" id="ARBA00038489"/>
    </source>
</evidence>
<sequence length="151" mass="17103">MGLKVGDFIPDFSLNDQFGNVFSSSQIKGVKPMVIYFYPKDDTPGCTKEACTFRDRYEDFKELGAEVIGISSDSEESHSEFSEKYKLPFILLADRNNAVRKAFKVRKSLLIIPGRETYVTDKNGKIIMVFNSMDATRHTDEAIEALQSLNQ</sequence>
<keyword evidence="4" id="KW-0575">Peroxidase</keyword>
<dbReference type="InterPro" id="IPR000866">
    <property type="entry name" value="AhpC/TSA"/>
</dbReference>
<evidence type="ECO:0000313" key="19">
    <source>
        <dbReference type="Proteomes" id="UP000276309"/>
    </source>
</evidence>